<evidence type="ECO:0000313" key="2">
    <source>
        <dbReference type="EMBL" id="MCO1655328.1"/>
    </source>
</evidence>
<reference evidence="2" key="1">
    <citation type="submission" date="2021-04" db="EMBL/GenBank/DDBJ databases">
        <title>Pseudonocardia sp. nov., isolated from sandy soil of mangrove forest.</title>
        <authorList>
            <person name="Zan Z."/>
            <person name="Huang R."/>
            <person name="Liu W."/>
        </authorList>
    </citation>
    <scope>NUCLEOTIDE SEQUENCE</scope>
    <source>
        <strain evidence="2">S2-4</strain>
    </source>
</reference>
<dbReference type="Proteomes" id="UP001165283">
    <property type="component" value="Unassembled WGS sequence"/>
</dbReference>
<evidence type="ECO:0000256" key="1">
    <source>
        <dbReference type="SAM" id="Phobius"/>
    </source>
</evidence>
<keyword evidence="1" id="KW-0472">Membrane</keyword>
<evidence type="ECO:0000313" key="3">
    <source>
        <dbReference type="Proteomes" id="UP001165283"/>
    </source>
</evidence>
<organism evidence="2 3">
    <name type="scientific">Pseudonocardia humida</name>
    <dbReference type="NCBI Taxonomy" id="2800819"/>
    <lineage>
        <taxon>Bacteria</taxon>
        <taxon>Bacillati</taxon>
        <taxon>Actinomycetota</taxon>
        <taxon>Actinomycetes</taxon>
        <taxon>Pseudonocardiales</taxon>
        <taxon>Pseudonocardiaceae</taxon>
        <taxon>Pseudonocardia</taxon>
    </lineage>
</organism>
<dbReference type="EMBL" id="JAGSOV010000020">
    <property type="protein sequence ID" value="MCO1655328.1"/>
    <property type="molecule type" value="Genomic_DNA"/>
</dbReference>
<keyword evidence="1" id="KW-1133">Transmembrane helix</keyword>
<keyword evidence="3" id="KW-1185">Reference proteome</keyword>
<accession>A0ABT0ZX63</accession>
<feature type="transmembrane region" description="Helical" evidence="1">
    <location>
        <begin position="7"/>
        <end position="28"/>
    </location>
</feature>
<dbReference type="RefSeq" id="WP_252437099.1">
    <property type="nucleotide sequence ID" value="NZ_JAGSOV010000020.1"/>
</dbReference>
<name>A0ABT0ZX63_9PSEU</name>
<feature type="transmembrane region" description="Helical" evidence="1">
    <location>
        <begin position="79"/>
        <end position="97"/>
    </location>
</feature>
<proteinExistence type="predicted"/>
<keyword evidence="1" id="KW-0812">Transmembrane</keyword>
<comment type="caution">
    <text evidence="2">The sequence shown here is derived from an EMBL/GenBank/DDBJ whole genome shotgun (WGS) entry which is preliminary data.</text>
</comment>
<protein>
    <submittedName>
        <fullName evidence="2">Uncharacterized protein</fullName>
    </submittedName>
</protein>
<sequence>MRVRDEHGLGAALLHVPLFVAVGILYAVRAPLALVGYLVSVLASVVAVWIGLRSTPVTGYLLFTLVALTSIPRGTGRRVLGALAAVAAVQLVMAWAWPPISPQFASRLAAILP</sequence>
<gene>
    <name evidence="2" type="ORF">KDL28_09705</name>
</gene>